<dbReference type="OrthoDB" id="1099at2759"/>
<evidence type="ECO:0000313" key="12">
    <source>
        <dbReference type="EMBL" id="KKA18563.1"/>
    </source>
</evidence>
<evidence type="ECO:0000256" key="11">
    <source>
        <dbReference type="SAM" id="Phobius"/>
    </source>
</evidence>
<dbReference type="PANTHER" id="PTHR31686">
    <property type="match status" value="1"/>
</dbReference>
<keyword evidence="5 11" id="KW-0812">Transmembrane</keyword>
<comment type="similarity">
    <text evidence="2">Belongs to the tellurite-resistance/dicarboxylate transporter (TDT) family.</text>
</comment>
<feature type="compositionally biased region" description="Low complexity" evidence="10">
    <location>
        <begin position="1"/>
        <end position="12"/>
    </location>
</feature>
<gene>
    <name evidence="12" type="ORF">T310_7483</name>
</gene>
<evidence type="ECO:0000256" key="10">
    <source>
        <dbReference type="SAM" id="MobiDB-lite"/>
    </source>
</evidence>
<feature type="transmembrane region" description="Helical" evidence="11">
    <location>
        <begin position="261"/>
        <end position="280"/>
    </location>
</feature>
<dbReference type="GO" id="GO:0005886">
    <property type="term" value="C:plasma membrane"/>
    <property type="evidence" value="ECO:0007669"/>
    <property type="project" value="UniProtKB-SubCell"/>
</dbReference>
<dbReference type="InterPro" id="IPR038665">
    <property type="entry name" value="Voltage-dep_anion_channel_sf"/>
</dbReference>
<dbReference type="CDD" id="cd09318">
    <property type="entry name" value="TDT_SSU1"/>
    <property type="match status" value="1"/>
</dbReference>
<dbReference type="AlphaFoldDB" id="A0A0F4YLR7"/>
<protein>
    <recommendedName>
        <fullName evidence="9">Sulfite efflux pump SSU1</fullName>
    </recommendedName>
</protein>
<accession>A0A0F4YLR7</accession>
<keyword evidence="13" id="KW-1185">Reference proteome</keyword>
<proteinExistence type="inferred from homology"/>
<dbReference type="Proteomes" id="UP000053958">
    <property type="component" value="Unassembled WGS sequence"/>
</dbReference>
<feature type="transmembrane region" description="Helical" evidence="11">
    <location>
        <begin position="156"/>
        <end position="180"/>
    </location>
</feature>
<sequence length="452" mass="49865">MSSDNSSNSTFSPEKEETANNPAVTKPADCARAAQQSSSSCSTAPDALDTQKDSPRSDGPKSGHEGYSHLTKYDVGWRRVVRHFSPSWFSVTMGTGIVAVLLNSIPFKAHWLYYLSIIFFILNAVLFASALCISILRYSLYPEIWFAMIRDPVNSLFLGTMPMGLATLVEMWVFVCVPSWGRWAKIVAWVLWMIDAVIAVAVTVFLSFLLVSRDYIKSLDKITAAQLLPIAATIVSAGLGSEVAAVLDNSQHALGTIMTCYVLWGMGVPLAVAVLVMYYQRLAVHKLPPREVIVSSFLPLGPLGFGGFGIMYLGKVSRNVFQETNTLDPIAGSVLYVLGFFIATIMWGFGLIWFCLAIASIYQSRPFPFNMGWWGFTFPLGVFSASTIQIGNEMPSKFFKVLGTVFATSVILLWIFVATRTVKGAWSGKLFYAPIMPHTTRVESEDFPEDHP</sequence>
<evidence type="ECO:0000256" key="2">
    <source>
        <dbReference type="ARBA" id="ARBA00008566"/>
    </source>
</evidence>
<evidence type="ECO:0000256" key="9">
    <source>
        <dbReference type="ARBA" id="ARBA00072906"/>
    </source>
</evidence>
<evidence type="ECO:0000256" key="1">
    <source>
        <dbReference type="ARBA" id="ARBA00004651"/>
    </source>
</evidence>
<comment type="caution">
    <text evidence="12">The sequence shown here is derived from an EMBL/GenBank/DDBJ whole genome shotgun (WGS) entry which is preliminary data.</text>
</comment>
<evidence type="ECO:0000256" key="7">
    <source>
        <dbReference type="ARBA" id="ARBA00023136"/>
    </source>
</evidence>
<dbReference type="Gene3D" id="1.50.10.150">
    <property type="entry name" value="Voltage-dependent anion channel"/>
    <property type="match status" value="1"/>
</dbReference>
<keyword evidence="3" id="KW-0813">Transport</keyword>
<evidence type="ECO:0000313" key="13">
    <source>
        <dbReference type="Proteomes" id="UP000053958"/>
    </source>
</evidence>
<dbReference type="InterPro" id="IPR051629">
    <property type="entry name" value="Sulfite_efflux_TDT"/>
</dbReference>
<name>A0A0F4YLR7_RASE3</name>
<keyword evidence="6 11" id="KW-1133">Transmembrane helix</keyword>
<evidence type="ECO:0000256" key="8">
    <source>
        <dbReference type="ARBA" id="ARBA00056100"/>
    </source>
</evidence>
<dbReference type="PANTHER" id="PTHR31686:SF2">
    <property type="entry name" value="C4-DICARBOXYLATE TRANSPORTER_MALIC ACID TRANSPORT PROTEIN"/>
    <property type="match status" value="1"/>
</dbReference>
<comment type="subcellular location">
    <subcellularLocation>
        <location evidence="1">Cell membrane</location>
        <topology evidence="1">Multi-pass membrane protein</topology>
    </subcellularLocation>
</comment>
<dbReference type="EMBL" id="LASV01000442">
    <property type="protein sequence ID" value="KKA18563.1"/>
    <property type="molecule type" value="Genomic_DNA"/>
</dbReference>
<feature type="transmembrane region" description="Helical" evidence="11">
    <location>
        <begin position="186"/>
        <end position="210"/>
    </location>
</feature>
<keyword evidence="7 11" id="KW-0472">Membrane</keyword>
<evidence type="ECO:0000256" key="3">
    <source>
        <dbReference type="ARBA" id="ARBA00022448"/>
    </source>
</evidence>
<dbReference type="FunFam" id="1.50.10.150:FF:000004">
    <property type="entry name" value="Malic acid transporter"/>
    <property type="match status" value="1"/>
</dbReference>
<dbReference type="Pfam" id="PF03595">
    <property type="entry name" value="SLAC1"/>
    <property type="match status" value="1"/>
</dbReference>
<feature type="transmembrane region" description="Helical" evidence="11">
    <location>
        <begin position="334"/>
        <end position="359"/>
    </location>
</feature>
<comment type="function">
    <text evidence="8">Sulphite efflux pump required for the secretion of sulphite as a reducing agent. In the presence of sulphite, cystine in keratin is directly cleaved to cysteine and S-sulphocysteine, and thereby, reduced proteins become accessible to hydrolysis by a variety of secreted endo- and exoproteases. Excretion of sulphite mediated by an efflux pump also represents a detoxification pathway for dermatophytes during infection of the epidermal stratum corneum, hair and nails, which are rich in cysteine.</text>
</comment>
<dbReference type="InterPro" id="IPR004695">
    <property type="entry name" value="SLAC1/Mae1/Ssu1/TehA"/>
</dbReference>
<dbReference type="RefSeq" id="XP_013325175.1">
    <property type="nucleotide sequence ID" value="XM_013469721.1"/>
</dbReference>
<organism evidence="12 13">
    <name type="scientific">Rasamsonia emersonii (strain ATCC 16479 / CBS 393.64 / IMI 116815)</name>
    <dbReference type="NCBI Taxonomy" id="1408163"/>
    <lineage>
        <taxon>Eukaryota</taxon>
        <taxon>Fungi</taxon>
        <taxon>Dikarya</taxon>
        <taxon>Ascomycota</taxon>
        <taxon>Pezizomycotina</taxon>
        <taxon>Eurotiomycetes</taxon>
        <taxon>Eurotiomycetidae</taxon>
        <taxon>Eurotiales</taxon>
        <taxon>Trichocomaceae</taxon>
        <taxon>Rasamsonia</taxon>
    </lineage>
</organism>
<feature type="transmembrane region" description="Helical" evidence="11">
    <location>
        <begin position="111"/>
        <end position="136"/>
    </location>
</feature>
<dbReference type="GeneID" id="25319755"/>
<feature type="transmembrane region" description="Helical" evidence="11">
    <location>
        <begin position="398"/>
        <end position="417"/>
    </location>
</feature>
<evidence type="ECO:0000256" key="5">
    <source>
        <dbReference type="ARBA" id="ARBA00022692"/>
    </source>
</evidence>
<feature type="region of interest" description="Disordered" evidence="10">
    <location>
        <begin position="1"/>
        <end position="65"/>
    </location>
</feature>
<feature type="transmembrane region" description="Helical" evidence="11">
    <location>
        <begin position="371"/>
        <end position="392"/>
    </location>
</feature>
<feature type="transmembrane region" description="Helical" evidence="11">
    <location>
        <begin position="87"/>
        <end position="105"/>
    </location>
</feature>
<keyword evidence="4" id="KW-1003">Cell membrane</keyword>
<reference evidence="12 13" key="1">
    <citation type="submission" date="2015-04" db="EMBL/GenBank/DDBJ databases">
        <authorList>
            <person name="Heijne W.H."/>
            <person name="Fedorova N.D."/>
            <person name="Nierman W.C."/>
            <person name="Vollebregt A.W."/>
            <person name="Zhao Z."/>
            <person name="Wu L."/>
            <person name="Kumar M."/>
            <person name="Stam H."/>
            <person name="van den Berg M.A."/>
            <person name="Pel H.J."/>
        </authorList>
    </citation>
    <scope>NUCLEOTIDE SEQUENCE [LARGE SCALE GENOMIC DNA]</scope>
    <source>
        <strain evidence="12 13">CBS 393.64</strain>
    </source>
</reference>
<evidence type="ECO:0000256" key="4">
    <source>
        <dbReference type="ARBA" id="ARBA00022475"/>
    </source>
</evidence>
<evidence type="ECO:0000256" key="6">
    <source>
        <dbReference type="ARBA" id="ARBA00022989"/>
    </source>
</evidence>
<dbReference type="GO" id="GO:0000319">
    <property type="term" value="F:sulfite transmembrane transporter activity"/>
    <property type="evidence" value="ECO:0007669"/>
    <property type="project" value="TreeGrafter"/>
</dbReference>
<feature type="transmembrane region" description="Helical" evidence="11">
    <location>
        <begin position="292"/>
        <end position="314"/>
    </location>
</feature>
<feature type="compositionally biased region" description="Low complexity" evidence="10">
    <location>
        <begin position="28"/>
        <end position="47"/>
    </location>
</feature>
<feature type="compositionally biased region" description="Basic and acidic residues" evidence="10">
    <location>
        <begin position="49"/>
        <end position="65"/>
    </location>
</feature>
<feature type="transmembrane region" description="Helical" evidence="11">
    <location>
        <begin position="222"/>
        <end position="241"/>
    </location>
</feature>